<keyword evidence="1" id="KW-1133">Transmembrane helix</keyword>
<evidence type="ECO:0000313" key="3">
    <source>
        <dbReference type="Proteomes" id="UP000294543"/>
    </source>
</evidence>
<gene>
    <name evidence="2" type="ORF">E1294_05930</name>
</gene>
<dbReference type="EMBL" id="SMKP01000011">
    <property type="protein sequence ID" value="TDD24493.1"/>
    <property type="molecule type" value="Genomic_DNA"/>
</dbReference>
<evidence type="ECO:0000256" key="1">
    <source>
        <dbReference type="SAM" id="Phobius"/>
    </source>
</evidence>
<feature type="transmembrane region" description="Helical" evidence="1">
    <location>
        <begin position="51"/>
        <end position="68"/>
    </location>
</feature>
<reference evidence="2 3" key="1">
    <citation type="submission" date="2019-03" db="EMBL/GenBank/DDBJ databases">
        <title>Draft genome sequences of novel Actinobacteria.</title>
        <authorList>
            <person name="Sahin N."/>
            <person name="Ay H."/>
            <person name="Saygin H."/>
        </authorList>
    </citation>
    <scope>NUCLEOTIDE SEQUENCE [LARGE SCALE GENOMIC DNA]</scope>
    <source>
        <strain evidence="2 3">KC712</strain>
    </source>
</reference>
<keyword evidence="1" id="KW-0472">Membrane</keyword>
<protein>
    <submittedName>
        <fullName evidence="2">Uncharacterized protein</fullName>
    </submittedName>
</protein>
<accession>A0A4R4X2N5</accession>
<keyword evidence="1" id="KW-0812">Transmembrane</keyword>
<dbReference type="RefSeq" id="WP_132505361.1">
    <property type="nucleotide sequence ID" value="NZ_SMKP01000011.1"/>
</dbReference>
<comment type="caution">
    <text evidence="2">The sequence shown here is derived from an EMBL/GenBank/DDBJ whole genome shotgun (WGS) entry which is preliminary data.</text>
</comment>
<name>A0A4R4X2N5_9ACTN</name>
<keyword evidence="3" id="KW-1185">Reference proteome</keyword>
<dbReference type="Proteomes" id="UP000294543">
    <property type="component" value="Unassembled WGS sequence"/>
</dbReference>
<evidence type="ECO:0000313" key="2">
    <source>
        <dbReference type="EMBL" id="TDD24493.1"/>
    </source>
</evidence>
<feature type="transmembrane region" description="Helical" evidence="1">
    <location>
        <begin position="28"/>
        <end position="45"/>
    </location>
</feature>
<organism evidence="2 3">
    <name type="scientific">Nonomuraea diastatica</name>
    <dbReference type="NCBI Taxonomy" id="1848329"/>
    <lineage>
        <taxon>Bacteria</taxon>
        <taxon>Bacillati</taxon>
        <taxon>Actinomycetota</taxon>
        <taxon>Actinomycetes</taxon>
        <taxon>Streptosporangiales</taxon>
        <taxon>Streptosporangiaceae</taxon>
        <taxon>Nonomuraea</taxon>
    </lineage>
</organism>
<sequence>MGVLLEAYRARVPSSPSSGRPMVRHRPFIVLAAALLIYNTLLFAVSSGFGALAVPAAALLTGPVLLALHPPWSRGRS</sequence>
<proteinExistence type="predicted"/>
<dbReference type="AlphaFoldDB" id="A0A4R4X2N5"/>